<dbReference type="KEGG" id="abac:LuPra_03165"/>
<dbReference type="Pfam" id="PF00107">
    <property type="entry name" value="ADH_zinc_N"/>
    <property type="match status" value="1"/>
</dbReference>
<dbReference type="InterPro" id="IPR013149">
    <property type="entry name" value="ADH-like_C"/>
</dbReference>
<dbReference type="GO" id="GO:0008270">
    <property type="term" value="F:zinc ion binding"/>
    <property type="evidence" value="ECO:0007669"/>
    <property type="project" value="InterPro"/>
</dbReference>
<dbReference type="InterPro" id="IPR036291">
    <property type="entry name" value="NAD(P)-bd_dom_sf"/>
</dbReference>
<dbReference type="GO" id="GO:0008743">
    <property type="term" value="F:L-threonine 3-dehydrogenase activity"/>
    <property type="evidence" value="ECO:0007669"/>
    <property type="project" value="UniProtKB-EC"/>
</dbReference>
<dbReference type="SMART" id="SM00829">
    <property type="entry name" value="PKS_ER"/>
    <property type="match status" value="1"/>
</dbReference>
<dbReference type="EMBL" id="CP015136">
    <property type="protein sequence ID" value="AMY09938.1"/>
    <property type="molecule type" value="Genomic_DNA"/>
</dbReference>
<evidence type="ECO:0000256" key="2">
    <source>
        <dbReference type="ARBA" id="ARBA00022833"/>
    </source>
</evidence>
<dbReference type="SUPFAM" id="SSF51735">
    <property type="entry name" value="NAD(P)-binding Rossmann-fold domains"/>
    <property type="match status" value="1"/>
</dbReference>
<reference evidence="6 7" key="1">
    <citation type="journal article" date="2016" name="Genome Announc.">
        <title>First Complete Genome Sequence of a Subdivision 6 Acidobacterium Strain.</title>
        <authorList>
            <person name="Huang S."/>
            <person name="Vieira S."/>
            <person name="Bunk B."/>
            <person name="Riedel T."/>
            <person name="Sproer C."/>
            <person name="Overmann J."/>
        </authorList>
    </citation>
    <scope>NUCLEOTIDE SEQUENCE [LARGE SCALE GENOMIC DNA]</scope>
    <source>
        <strain evidence="7">DSM 100886 HEG_-6_39</strain>
    </source>
</reference>
<dbReference type="EC" id="1.1.1.103" evidence="6"/>
<dbReference type="SUPFAM" id="SSF50129">
    <property type="entry name" value="GroES-like"/>
    <property type="match status" value="1"/>
</dbReference>
<keyword evidence="1 4" id="KW-0479">Metal-binding</keyword>
<keyword evidence="3 6" id="KW-0560">Oxidoreductase</keyword>
<evidence type="ECO:0000259" key="5">
    <source>
        <dbReference type="SMART" id="SM00829"/>
    </source>
</evidence>
<dbReference type="PANTHER" id="PTHR43401">
    <property type="entry name" value="L-THREONINE 3-DEHYDROGENASE"/>
    <property type="match status" value="1"/>
</dbReference>
<evidence type="ECO:0000313" key="6">
    <source>
        <dbReference type="EMBL" id="AMY09938.1"/>
    </source>
</evidence>
<dbReference type="AlphaFoldDB" id="A0A143PP88"/>
<dbReference type="PATRIC" id="fig|1813736.3.peg.3367"/>
<gene>
    <name evidence="6" type="primary">tdh_1</name>
    <name evidence="6" type="ORF">LuPra_03165</name>
</gene>
<dbReference type="Proteomes" id="UP000076079">
    <property type="component" value="Chromosome"/>
</dbReference>
<dbReference type="InterPro" id="IPR020843">
    <property type="entry name" value="ER"/>
</dbReference>
<dbReference type="OrthoDB" id="9777057at2"/>
<dbReference type="InterPro" id="IPR011032">
    <property type="entry name" value="GroES-like_sf"/>
</dbReference>
<evidence type="ECO:0000313" key="7">
    <source>
        <dbReference type="Proteomes" id="UP000076079"/>
    </source>
</evidence>
<evidence type="ECO:0000256" key="1">
    <source>
        <dbReference type="ARBA" id="ARBA00022723"/>
    </source>
</evidence>
<dbReference type="InterPro" id="IPR013154">
    <property type="entry name" value="ADH-like_N"/>
</dbReference>
<dbReference type="RefSeq" id="WP_110171633.1">
    <property type="nucleotide sequence ID" value="NZ_CP015136.1"/>
</dbReference>
<dbReference type="Gene3D" id="3.40.50.720">
    <property type="entry name" value="NAD(P)-binding Rossmann-like Domain"/>
    <property type="match status" value="1"/>
</dbReference>
<evidence type="ECO:0000256" key="4">
    <source>
        <dbReference type="RuleBase" id="RU361277"/>
    </source>
</evidence>
<keyword evidence="2 4" id="KW-0862">Zinc</keyword>
<dbReference type="Pfam" id="PF08240">
    <property type="entry name" value="ADH_N"/>
    <property type="match status" value="1"/>
</dbReference>
<dbReference type="PROSITE" id="PS00059">
    <property type="entry name" value="ADH_ZINC"/>
    <property type="match status" value="1"/>
</dbReference>
<protein>
    <submittedName>
        <fullName evidence="6">L-threonine 3-dehydrogenase</fullName>
        <ecNumber evidence="6">1.1.1.103</ecNumber>
    </submittedName>
</protein>
<evidence type="ECO:0000256" key="3">
    <source>
        <dbReference type="ARBA" id="ARBA00023002"/>
    </source>
</evidence>
<dbReference type="InterPro" id="IPR050129">
    <property type="entry name" value="Zn_alcohol_dh"/>
</dbReference>
<comment type="cofactor">
    <cofactor evidence="4">
        <name>Zn(2+)</name>
        <dbReference type="ChEBI" id="CHEBI:29105"/>
    </cofactor>
</comment>
<proteinExistence type="inferred from homology"/>
<organism evidence="6 7">
    <name type="scientific">Luteitalea pratensis</name>
    <dbReference type="NCBI Taxonomy" id="1855912"/>
    <lineage>
        <taxon>Bacteria</taxon>
        <taxon>Pseudomonadati</taxon>
        <taxon>Acidobacteriota</taxon>
        <taxon>Vicinamibacteria</taxon>
        <taxon>Vicinamibacterales</taxon>
        <taxon>Vicinamibacteraceae</taxon>
        <taxon>Luteitalea</taxon>
    </lineage>
</organism>
<dbReference type="Gene3D" id="3.90.180.10">
    <property type="entry name" value="Medium-chain alcohol dehydrogenases, catalytic domain"/>
    <property type="match status" value="1"/>
</dbReference>
<accession>A0A143PP88</accession>
<comment type="similarity">
    <text evidence="4">Belongs to the zinc-containing alcohol dehydrogenase family.</text>
</comment>
<reference evidence="7" key="2">
    <citation type="submission" date="2016-04" db="EMBL/GenBank/DDBJ databases">
        <title>First Complete Genome Sequence of a Subdivision 6 Acidobacterium.</title>
        <authorList>
            <person name="Huang S."/>
            <person name="Vieira S."/>
            <person name="Bunk B."/>
            <person name="Riedel T."/>
            <person name="Sproeer C."/>
            <person name="Overmann J."/>
        </authorList>
    </citation>
    <scope>NUCLEOTIDE SEQUENCE [LARGE SCALE GENOMIC DNA]</scope>
    <source>
        <strain evidence="7">DSM 100886 HEG_-6_39</strain>
    </source>
</reference>
<keyword evidence="7" id="KW-1185">Reference proteome</keyword>
<dbReference type="InterPro" id="IPR002328">
    <property type="entry name" value="ADH_Zn_CS"/>
</dbReference>
<dbReference type="STRING" id="1855912.LuPra_03165"/>
<feature type="domain" description="Enoyl reductase (ER)" evidence="5">
    <location>
        <begin position="7"/>
        <end position="339"/>
    </location>
</feature>
<name>A0A143PP88_LUTPR</name>
<dbReference type="PANTHER" id="PTHR43401:SF2">
    <property type="entry name" value="L-THREONINE 3-DEHYDROGENASE"/>
    <property type="match status" value="1"/>
</dbReference>
<sequence>MRAFRVDRPGHARLVDVPVPTPGPGEVLVRVEAVGICGSDLELIRGTRDAAFCRFPVVPGHEWSGIIADSAPAAPHLHVGMRVVVEGHHFCGACVPCLAGRTHLCTRYDEYGFTRDGGYREFVAARVDLCHPITHVTCELGALAEPTACALHAVERSAVDSSDVVVVIGAGPIGLLAAACVAARGPSRLVVADVRDATFGVARSLGASDTVCAPATALAQAIRERVAGGADVVIEAAGHPLAQVAAADVLARGGRLTILGIAGSDRTTPFNFDPLVFRDARLEAVFAYPSSVFARAVRLIDEGFVDPSPLITHRFGLTEADRALALLEARGEPVIKVLLDPRA</sequence>